<organism evidence="3">
    <name type="scientific">Oppiella nova</name>
    <dbReference type="NCBI Taxonomy" id="334625"/>
    <lineage>
        <taxon>Eukaryota</taxon>
        <taxon>Metazoa</taxon>
        <taxon>Ecdysozoa</taxon>
        <taxon>Arthropoda</taxon>
        <taxon>Chelicerata</taxon>
        <taxon>Arachnida</taxon>
        <taxon>Acari</taxon>
        <taxon>Acariformes</taxon>
        <taxon>Sarcoptiformes</taxon>
        <taxon>Oribatida</taxon>
        <taxon>Brachypylina</taxon>
        <taxon>Oppioidea</taxon>
        <taxon>Oppiidae</taxon>
        <taxon>Oppiella</taxon>
    </lineage>
</organism>
<sequence length="529" mass="60059">MFSVVDAMGKLPAGFLEGTVTSFGNVDECTDILVPDDDYDDGFHGKYCLLYLRPEVPRKVAFIKHTDYLFNLTGTPAEGTVFEHLSQVFTGIYSVGAIRLGVCVPSNCQNGDIKPLLTQIFKPYKIDADLSEKCLSKHDSRGLTVHQKVSLALLSVMTLLVAMGSLSDIITNGSNGGLVRKSLHCWSLLRNYDQLVSPSGKRNRLMAAVHGIRVLTIIWTTINHTYTFGGFYKIQWTYKSLSQVRKVPESFMFQLVFNAWALVETFFFLRMIPSVCGIIAVNFLWPLLTTGPILIDDSTDTYVTNNCHNNWWHNLLLINNWFSPDDICLINTWYLSADFQMYVEYHLKYGYFPTFQHFGPYCMGIFVGYFILNTPNNYRLPQTQSIISWIVCPLISLSVLLFTYNWNNGVEPSRLSSILYSSLSRTIWCTGLSWITYVCCIGSGGVVNRLLSHPVFVPLSRLSFGVYLSHLVIIFIIFFTRKSVTDWTHFDFLTNGMVTIILSYVLALVLYFLLEAPFANFEKILISNI</sequence>
<keyword evidence="4" id="KW-1185">Reference proteome</keyword>
<accession>A0A7R9M2A8</accession>
<evidence type="ECO:0000313" key="3">
    <source>
        <dbReference type="EMBL" id="CAD7652199.1"/>
    </source>
</evidence>
<feature type="transmembrane region" description="Helical" evidence="1">
    <location>
        <begin position="149"/>
        <end position="171"/>
    </location>
</feature>
<dbReference type="AlphaFoldDB" id="A0A7R9M2A8"/>
<dbReference type="EMBL" id="OC920093">
    <property type="protein sequence ID" value="CAD7652199.1"/>
    <property type="molecule type" value="Genomic_DNA"/>
</dbReference>
<feature type="transmembrane region" description="Helical" evidence="1">
    <location>
        <begin position="358"/>
        <end position="374"/>
    </location>
</feature>
<keyword evidence="1" id="KW-0472">Membrane</keyword>
<feature type="transmembrane region" description="Helical" evidence="1">
    <location>
        <begin position="211"/>
        <end position="231"/>
    </location>
</feature>
<dbReference type="InterPro" id="IPR052728">
    <property type="entry name" value="O2_lipid_transport_reg"/>
</dbReference>
<dbReference type="EMBL" id="CAJPVJ010005268">
    <property type="protein sequence ID" value="CAG2169386.1"/>
    <property type="molecule type" value="Genomic_DNA"/>
</dbReference>
<name>A0A7R9M2A8_9ACAR</name>
<feature type="transmembrane region" description="Helical" evidence="1">
    <location>
        <begin position="459"/>
        <end position="480"/>
    </location>
</feature>
<feature type="transmembrane region" description="Helical" evidence="1">
    <location>
        <begin position="492"/>
        <end position="514"/>
    </location>
</feature>
<dbReference type="SMART" id="SM00703">
    <property type="entry name" value="NRF"/>
    <property type="match status" value="1"/>
</dbReference>
<dbReference type="PANTHER" id="PTHR11161:SF0">
    <property type="entry name" value="O-ACYLTRANSFERASE LIKE PROTEIN"/>
    <property type="match status" value="1"/>
</dbReference>
<dbReference type="PANTHER" id="PTHR11161">
    <property type="entry name" value="O-ACYLTRANSFERASE"/>
    <property type="match status" value="1"/>
</dbReference>
<dbReference type="Proteomes" id="UP000728032">
    <property type="component" value="Unassembled WGS sequence"/>
</dbReference>
<protein>
    <recommendedName>
        <fullName evidence="2">Nose resistant-to-fluoxetine protein N-terminal domain-containing protein</fullName>
    </recommendedName>
</protein>
<feature type="domain" description="Nose resistant-to-fluoxetine protein N-terminal" evidence="2">
    <location>
        <begin position="2"/>
        <end position="133"/>
    </location>
</feature>
<dbReference type="OrthoDB" id="6503298at2759"/>
<keyword evidence="1" id="KW-0812">Transmembrane</keyword>
<dbReference type="InterPro" id="IPR006621">
    <property type="entry name" value="Nose-resist-to-fluoxetine_N"/>
</dbReference>
<keyword evidence="1" id="KW-1133">Transmembrane helix</keyword>
<dbReference type="Pfam" id="PF20146">
    <property type="entry name" value="NRF"/>
    <property type="match status" value="1"/>
</dbReference>
<feature type="transmembrane region" description="Helical" evidence="1">
    <location>
        <begin position="386"/>
        <end position="405"/>
    </location>
</feature>
<evidence type="ECO:0000256" key="1">
    <source>
        <dbReference type="SAM" id="Phobius"/>
    </source>
</evidence>
<gene>
    <name evidence="3" type="ORF">ONB1V03_LOCUS8864</name>
</gene>
<feature type="transmembrane region" description="Helical" evidence="1">
    <location>
        <begin position="276"/>
        <end position="295"/>
    </location>
</feature>
<proteinExistence type="predicted"/>
<feature type="transmembrane region" description="Helical" evidence="1">
    <location>
        <begin position="425"/>
        <end position="447"/>
    </location>
</feature>
<reference evidence="3" key="1">
    <citation type="submission" date="2020-11" db="EMBL/GenBank/DDBJ databases">
        <authorList>
            <person name="Tran Van P."/>
        </authorList>
    </citation>
    <scope>NUCLEOTIDE SEQUENCE</scope>
</reference>
<evidence type="ECO:0000313" key="4">
    <source>
        <dbReference type="Proteomes" id="UP000728032"/>
    </source>
</evidence>
<evidence type="ECO:0000259" key="2">
    <source>
        <dbReference type="SMART" id="SM00703"/>
    </source>
</evidence>